<name>X1JIU0_9ZZZZ</name>
<evidence type="ECO:0000313" key="1">
    <source>
        <dbReference type="EMBL" id="GAH78214.1"/>
    </source>
</evidence>
<reference evidence="1" key="1">
    <citation type="journal article" date="2014" name="Front. Microbiol.">
        <title>High frequency of phylogenetically diverse reductive dehalogenase-homologous genes in deep subseafloor sedimentary metagenomes.</title>
        <authorList>
            <person name="Kawai M."/>
            <person name="Futagami T."/>
            <person name="Toyoda A."/>
            <person name="Takaki Y."/>
            <person name="Nishi S."/>
            <person name="Hori S."/>
            <person name="Arai W."/>
            <person name="Tsubouchi T."/>
            <person name="Morono Y."/>
            <person name="Uchiyama I."/>
            <person name="Ito T."/>
            <person name="Fujiyama A."/>
            <person name="Inagaki F."/>
            <person name="Takami H."/>
        </authorList>
    </citation>
    <scope>NUCLEOTIDE SEQUENCE</scope>
    <source>
        <strain evidence="1">Expedition CK06-06</strain>
    </source>
</reference>
<accession>X1JIU0</accession>
<proteinExistence type="predicted"/>
<comment type="caution">
    <text evidence="1">The sequence shown here is derived from an EMBL/GenBank/DDBJ whole genome shotgun (WGS) entry which is preliminary data.</text>
</comment>
<dbReference type="EMBL" id="BARU01043138">
    <property type="protein sequence ID" value="GAH78214.1"/>
    <property type="molecule type" value="Genomic_DNA"/>
</dbReference>
<protein>
    <submittedName>
        <fullName evidence="1">Uncharacterized protein</fullName>
    </submittedName>
</protein>
<organism evidence="1">
    <name type="scientific">marine sediment metagenome</name>
    <dbReference type="NCBI Taxonomy" id="412755"/>
    <lineage>
        <taxon>unclassified sequences</taxon>
        <taxon>metagenomes</taxon>
        <taxon>ecological metagenomes</taxon>
    </lineage>
</organism>
<dbReference type="AlphaFoldDB" id="X1JIU0"/>
<gene>
    <name evidence="1" type="ORF">S03H2_66119</name>
</gene>
<sequence>MTEEEFRRLMGDFEDMLESFQDAGLLSAKGEDFRHMVWKKYVEE</sequence>